<keyword evidence="4" id="KW-1185">Reference proteome</keyword>
<dbReference type="RefSeq" id="WP_119656096.1">
    <property type="nucleotide sequence ID" value="NZ_JBHUOI010000073.1"/>
</dbReference>
<keyword evidence="1" id="KW-0732">Signal</keyword>
<dbReference type="Proteomes" id="UP000284250">
    <property type="component" value="Unassembled WGS sequence"/>
</dbReference>
<dbReference type="Pfam" id="PF19335">
    <property type="entry name" value="HMBD"/>
    <property type="match status" value="1"/>
</dbReference>
<accession>A0A418QVH1</accession>
<dbReference type="PROSITE" id="PS51257">
    <property type="entry name" value="PROKAR_LIPOPROTEIN"/>
    <property type="match status" value="1"/>
</dbReference>
<dbReference type="AlphaFoldDB" id="A0A418QVH1"/>
<feature type="signal peptide" evidence="1">
    <location>
        <begin position="1"/>
        <end position="20"/>
    </location>
</feature>
<dbReference type="GO" id="GO:0046872">
    <property type="term" value="F:metal ion binding"/>
    <property type="evidence" value="ECO:0007669"/>
    <property type="project" value="InterPro"/>
</dbReference>
<evidence type="ECO:0000259" key="2">
    <source>
        <dbReference type="Pfam" id="PF19335"/>
    </source>
</evidence>
<evidence type="ECO:0000313" key="4">
    <source>
        <dbReference type="Proteomes" id="UP000284250"/>
    </source>
</evidence>
<gene>
    <name evidence="3" type="ORF">D0T11_12295</name>
</gene>
<evidence type="ECO:0000313" key="3">
    <source>
        <dbReference type="EMBL" id="RIY09215.1"/>
    </source>
</evidence>
<dbReference type="InterPro" id="IPR045800">
    <property type="entry name" value="HMBD"/>
</dbReference>
<feature type="domain" description="Heavy metal binding" evidence="2">
    <location>
        <begin position="53"/>
        <end position="80"/>
    </location>
</feature>
<feature type="chain" id="PRO_5019023906" description="Heavy metal binding domain-containing protein" evidence="1">
    <location>
        <begin position="21"/>
        <end position="81"/>
    </location>
</feature>
<dbReference type="OrthoDB" id="1521937at2"/>
<name>A0A418QVH1_9BACT</name>
<evidence type="ECO:0000256" key="1">
    <source>
        <dbReference type="SAM" id="SignalP"/>
    </source>
</evidence>
<proteinExistence type="predicted"/>
<reference evidence="3 4" key="2">
    <citation type="submission" date="2019-01" db="EMBL/GenBank/DDBJ databases">
        <title>Hymenobacter humicola sp. nov., isolated from soils in Antarctica.</title>
        <authorList>
            <person name="Sedlacek I."/>
            <person name="Holochova P."/>
            <person name="Kralova S."/>
            <person name="Pantucek R."/>
            <person name="Stankova E."/>
            <person name="Vrbovska V."/>
            <person name="Kristofova L."/>
            <person name="Svec P."/>
            <person name="Busse H.-J."/>
        </authorList>
    </citation>
    <scope>NUCLEOTIDE SEQUENCE [LARGE SCALE GENOMIC DNA]</scope>
    <source>
        <strain evidence="3 4">CCM 8852</strain>
    </source>
</reference>
<protein>
    <recommendedName>
        <fullName evidence="2">Heavy metal binding domain-containing protein</fullName>
    </recommendedName>
</protein>
<comment type="caution">
    <text evidence="3">The sequence shown here is derived from an EMBL/GenBank/DDBJ whole genome shotgun (WGS) entry which is preliminary data.</text>
</comment>
<reference evidence="3 4" key="1">
    <citation type="submission" date="2018-09" db="EMBL/GenBank/DDBJ databases">
        <authorList>
            <person name="Zeman M."/>
            <person name="Pardy F."/>
        </authorList>
    </citation>
    <scope>NUCLEOTIDE SEQUENCE [LARGE SCALE GENOMIC DNA]</scope>
    <source>
        <strain evidence="3 4">CCM 8852</strain>
    </source>
</reference>
<organism evidence="3 4">
    <name type="scientific">Hymenobacter rubripertinctus</name>
    <dbReference type="NCBI Taxonomy" id="2029981"/>
    <lineage>
        <taxon>Bacteria</taxon>
        <taxon>Pseudomonadati</taxon>
        <taxon>Bacteroidota</taxon>
        <taxon>Cytophagia</taxon>
        <taxon>Cytophagales</taxon>
        <taxon>Hymenobacteraceae</taxon>
        <taxon>Hymenobacter</taxon>
    </lineage>
</organism>
<sequence length="81" mass="8390">MQKFFLAALALVALTFGTVACSENQPATEATTDTPATPAADSTALPAEGMATVYTCPMHPEVTSAQPGQCPKCKMDLVAKE</sequence>
<dbReference type="EMBL" id="QYCN01000017">
    <property type="protein sequence ID" value="RIY09215.1"/>
    <property type="molecule type" value="Genomic_DNA"/>
</dbReference>